<comment type="catalytic activity">
    <reaction evidence="7 8">
        <text>D-glyceraldehyde 3-phosphate = dihydroxyacetone phosphate</text>
        <dbReference type="Rhea" id="RHEA:18585"/>
        <dbReference type="ChEBI" id="CHEBI:57642"/>
        <dbReference type="ChEBI" id="CHEBI:59776"/>
        <dbReference type="EC" id="5.3.1.1"/>
    </reaction>
</comment>
<dbReference type="SUPFAM" id="SSF51351">
    <property type="entry name" value="Triosephosphate isomerase (TIM)"/>
    <property type="match status" value="1"/>
</dbReference>
<dbReference type="InterPro" id="IPR020861">
    <property type="entry name" value="Triosephosphate_isomerase_AS"/>
</dbReference>
<dbReference type="Proteomes" id="UP000196531">
    <property type="component" value="Unassembled WGS sequence"/>
</dbReference>
<evidence type="ECO:0000313" key="9">
    <source>
        <dbReference type="EMBL" id="OUR96227.1"/>
    </source>
</evidence>
<feature type="binding site" evidence="7">
    <location>
        <position position="170"/>
    </location>
    <ligand>
        <name>substrate</name>
    </ligand>
</feature>
<evidence type="ECO:0000256" key="3">
    <source>
        <dbReference type="ARBA" id="ARBA00022432"/>
    </source>
</evidence>
<dbReference type="Gene3D" id="3.20.20.70">
    <property type="entry name" value="Aldolase class I"/>
    <property type="match status" value="1"/>
</dbReference>
<evidence type="ECO:0000256" key="7">
    <source>
        <dbReference type="HAMAP-Rule" id="MF_00147"/>
    </source>
</evidence>
<comment type="similarity">
    <text evidence="2 7 8">Belongs to the triosephosphate isomerase family.</text>
</comment>
<dbReference type="FunFam" id="3.20.20.70:FF:000016">
    <property type="entry name" value="Triosephosphate isomerase"/>
    <property type="match status" value="1"/>
</dbReference>
<dbReference type="InterPro" id="IPR035990">
    <property type="entry name" value="TIM_sf"/>
</dbReference>
<feature type="active site" description="Electrophile" evidence="7">
    <location>
        <position position="92"/>
    </location>
</feature>
<sequence>MRKTHIVGNWKMNQSLAEIETFFNELGELSDINCAAWIAPQGMHLPILLEKKLEGFAVGAQNCCEQDSGAFTGELSPKSLKDLGAHFVILGHSERRAIYKEQNALLNKKLHKALENQLVAIFCVGETLEEREAGSVEAVLKVQLTEGLKGLTDSHIGKVIIAYEPVWAIGTGKVATPEQAQEVHAYIRKELANISGFKPESTPILYGGSVKPANVEGLLTNEDIDGALVGGASLTGTSFKELCQNSK</sequence>
<dbReference type="InterPro" id="IPR000652">
    <property type="entry name" value="Triosephosphate_isomerase"/>
</dbReference>
<comment type="pathway">
    <text evidence="7 8">Carbohydrate biosynthesis; gluconeogenesis.</text>
</comment>
<feature type="binding site" evidence="7">
    <location>
        <position position="209"/>
    </location>
    <ligand>
        <name>substrate</name>
    </ligand>
</feature>
<keyword evidence="6 7" id="KW-0413">Isomerase</keyword>
<comment type="caution">
    <text evidence="9">The sequence shown here is derived from an EMBL/GenBank/DDBJ whole genome shotgun (WGS) entry which is preliminary data.</text>
</comment>
<accession>A0A1Y5F5S2</accession>
<dbReference type="PROSITE" id="PS51440">
    <property type="entry name" value="TIM_2"/>
    <property type="match status" value="1"/>
</dbReference>
<dbReference type="PANTHER" id="PTHR21139">
    <property type="entry name" value="TRIOSEPHOSPHATE ISOMERASE"/>
    <property type="match status" value="1"/>
</dbReference>
<dbReference type="UniPathway" id="UPA00138"/>
<dbReference type="EMBL" id="MAAO01000006">
    <property type="protein sequence ID" value="OUR96227.1"/>
    <property type="molecule type" value="Genomic_DNA"/>
</dbReference>
<proteinExistence type="inferred from homology"/>
<dbReference type="InterPro" id="IPR022896">
    <property type="entry name" value="TrioseP_Isoase_bac/euk"/>
</dbReference>
<dbReference type="HAMAP" id="MF_00147_B">
    <property type="entry name" value="TIM_B"/>
    <property type="match status" value="1"/>
</dbReference>
<name>A0A1Y5F5S2_9BACT</name>
<evidence type="ECO:0000256" key="6">
    <source>
        <dbReference type="ARBA" id="ARBA00023235"/>
    </source>
</evidence>
<dbReference type="PANTHER" id="PTHR21139:SF42">
    <property type="entry name" value="TRIOSEPHOSPHATE ISOMERASE"/>
    <property type="match status" value="1"/>
</dbReference>
<dbReference type="NCBIfam" id="TIGR00419">
    <property type="entry name" value="tim"/>
    <property type="match status" value="1"/>
</dbReference>
<dbReference type="AlphaFoldDB" id="A0A1Y5F5S2"/>
<dbReference type="GO" id="GO:0006094">
    <property type="term" value="P:gluconeogenesis"/>
    <property type="evidence" value="ECO:0007669"/>
    <property type="project" value="UniProtKB-UniRule"/>
</dbReference>
<dbReference type="EC" id="5.3.1.1" evidence="7 8"/>
<dbReference type="GO" id="GO:0019563">
    <property type="term" value="P:glycerol catabolic process"/>
    <property type="evidence" value="ECO:0007669"/>
    <property type="project" value="TreeGrafter"/>
</dbReference>
<evidence type="ECO:0000256" key="8">
    <source>
        <dbReference type="RuleBase" id="RU363013"/>
    </source>
</evidence>
<gene>
    <name evidence="7" type="primary">tpiA</name>
    <name evidence="9" type="ORF">A9Q84_07670</name>
</gene>
<comment type="subcellular location">
    <subcellularLocation>
        <location evidence="7 8">Cytoplasm</location>
    </subcellularLocation>
</comment>
<keyword evidence="4 7" id="KW-0963">Cytoplasm</keyword>
<dbReference type="InterPro" id="IPR013785">
    <property type="entry name" value="Aldolase_TIM"/>
</dbReference>
<dbReference type="CDD" id="cd00311">
    <property type="entry name" value="TIM"/>
    <property type="match status" value="1"/>
</dbReference>
<evidence type="ECO:0000256" key="1">
    <source>
        <dbReference type="ARBA" id="ARBA00004680"/>
    </source>
</evidence>
<dbReference type="GO" id="GO:0046166">
    <property type="term" value="P:glyceraldehyde-3-phosphate biosynthetic process"/>
    <property type="evidence" value="ECO:0007669"/>
    <property type="project" value="TreeGrafter"/>
</dbReference>
<dbReference type="GO" id="GO:0005829">
    <property type="term" value="C:cytosol"/>
    <property type="evidence" value="ECO:0007669"/>
    <property type="project" value="TreeGrafter"/>
</dbReference>
<evidence type="ECO:0000256" key="5">
    <source>
        <dbReference type="ARBA" id="ARBA00023152"/>
    </source>
</evidence>
<keyword evidence="3 7" id="KW-0312">Gluconeogenesis</keyword>
<comment type="pathway">
    <text evidence="1 7 8">Carbohydrate degradation; glycolysis; D-glyceraldehyde 3-phosphate from glycerone phosphate: step 1/1.</text>
</comment>
<keyword evidence="5 7" id="KW-0324">Glycolysis</keyword>
<dbReference type="Pfam" id="PF00121">
    <property type="entry name" value="TIM"/>
    <property type="match status" value="1"/>
</dbReference>
<evidence type="ECO:0000256" key="2">
    <source>
        <dbReference type="ARBA" id="ARBA00007422"/>
    </source>
</evidence>
<dbReference type="PROSITE" id="PS00171">
    <property type="entry name" value="TIM_1"/>
    <property type="match status" value="1"/>
</dbReference>
<comment type="function">
    <text evidence="7">Involved in the gluconeogenesis. Catalyzes stereospecifically the conversion of dihydroxyacetone phosphate (DHAP) to D-glyceraldehyde-3-phosphate (G3P).</text>
</comment>
<organism evidence="9 10">
    <name type="scientific">Halobacteriovorax marinus</name>
    <dbReference type="NCBI Taxonomy" id="97084"/>
    <lineage>
        <taxon>Bacteria</taxon>
        <taxon>Pseudomonadati</taxon>
        <taxon>Bdellovibrionota</taxon>
        <taxon>Bacteriovoracia</taxon>
        <taxon>Bacteriovoracales</taxon>
        <taxon>Halobacteriovoraceae</taxon>
        <taxon>Halobacteriovorax</taxon>
    </lineage>
</organism>
<feature type="binding site" evidence="7">
    <location>
        <begin position="9"/>
        <end position="11"/>
    </location>
    <ligand>
        <name>substrate</name>
    </ligand>
</feature>
<comment type="subunit">
    <text evidence="7 8">Homodimer.</text>
</comment>
<feature type="binding site" evidence="7">
    <location>
        <begin position="230"/>
        <end position="231"/>
    </location>
    <ligand>
        <name>substrate</name>
    </ligand>
</feature>
<evidence type="ECO:0000313" key="10">
    <source>
        <dbReference type="Proteomes" id="UP000196531"/>
    </source>
</evidence>
<dbReference type="UniPathway" id="UPA00109">
    <property type="reaction ID" value="UER00189"/>
</dbReference>
<reference evidence="10" key="1">
    <citation type="journal article" date="2017" name="Proc. Natl. Acad. Sci. U.S.A.">
        <title>Simulation of Deepwater Horizon oil plume reveals substrate specialization within a complex community of hydrocarbon-degraders.</title>
        <authorList>
            <person name="Hu P."/>
            <person name="Dubinsky E.A."/>
            <person name="Probst A.J."/>
            <person name="Wang J."/>
            <person name="Sieber C.M.K."/>
            <person name="Tom L.M."/>
            <person name="Gardinali P."/>
            <person name="Banfield J.F."/>
            <person name="Atlas R.M."/>
            <person name="Andersen G.L."/>
        </authorList>
    </citation>
    <scope>NUCLEOTIDE SEQUENCE [LARGE SCALE GENOMIC DNA]</scope>
</reference>
<dbReference type="GO" id="GO:0006096">
    <property type="term" value="P:glycolytic process"/>
    <property type="evidence" value="ECO:0007669"/>
    <property type="project" value="UniProtKB-UniRule"/>
</dbReference>
<protein>
    <recommendedName>
        <fullName evidence="7 8">Triosephosphate isomerase</fullName>
        <shortName evidence="7">TIM</shortName>
        <shortName evidence="7">TPI</shortName>
        <ecNumber evidence="7 8">5.3.1.1</ecNumber>
    </recommendedName>
    <alternativeName>
        <fullName evidence="7">Triose-phosphate isomerase</fullName>
    </alternativeName>
</protein>
<feature type="active site" description="Proton acceptor" evidence="7">
    <location>
        <position position="164"/>
    </location>
</feature>
<dbReference type="GO" id="GO:0004807">
    <property type="term" value="F:triose-phosphate isomerase activity"/>
    <property type="evidence" value="ECO:0007669"/>
    <property type="project" value="UniProtKB-UniRule"/>
</dbReference>
<evidence type="ECO:0000256" key="4">
    <source>
        <dbReference type="ARBA" id="ARBA00022490"/>
    </source>
</evidence>